<comment type="caution">
    <text evidence="1">The sequence shown here is derived from an EMBL/GenBank/DDBJ whole genome shotgun (WGS) entry which is preliminary data.</text>
</comment>
<dbReference type="AlphaFoldDB" id="A0A2A2HF12"/>
<evidence type="ECO:0000313" key="4">
    <source>
        <dbReference type="Proteomes" id="UP000246004"/>
    </source>
</evidence>
<dbReference type="Pfam" id="PF09504">
    <property type="entry name" value="RE_Bsp6I"/>
    <property type="match status" value="1"/>
</dbReference>
<keyword evidence="2" id="KW-0378">Hydrolase</keyword>
<dbReference type="EMBL" id="LMVN01000004">
    <property type="protein sequence ID" value="PAV07945.1"/>
    <property type="molecule type" value="Genomic_DNA"/>
</dbReference>
<keyword evidence="2" id="KW-0540">Nuclease</keyword>
<sequence>MLVKQHEIMVDNKSYLADVTIPEPSDLDYFIQIYEKWFDLIELLDEFKCGRVCLSEFSELLFCLVNNCWRCNNIKNISKAYKDFDCYNPLTQKTIEIISTNVKEDITSFDPNLSWDELYFIDFYCDIEFNGSFKIYKIPKKYFQMLITKEEYNQQKKRPITSIKKDIISKYDIKPECSYNLYDLTSSYSKNN</sequence>
<protein>
    <submittedName>
        <fullName evidence="2">Bsp6I restriction endonuclease</fullName>
    </submittedName>
</protein>
<proteinExistence type="predicted"/>
<evidence type="ECO:0000313" key="1">
    <source>
        <dbReference type="EMBL" id="PAV07945.1"/>
    </source>
</evidence>
<dbReference type="InterPro" id="IPR019037">
    <property type="entry name" value="Restrct_endonuc_II_Bsp6I"/>
</dbReference>
<accession>A0A2A2HF12</accession>
<dbReference type="Proteomes" id="UP000217528">
    <property type="component" value="Unassembled WGS sequence"/>
</dbReference>
<dbReference type="GO" id="GO:0004519">
    <property type="term" value="F:endonuclease activity"/>
    <property type="evidence" value="ECO:0007669"/>
    <property type="project" value="UniProtKB-KW"/>
</dbReference>
<evidence type="ECO:0000313" key="3">
    <source>
        <dbReference type="Proteomes" id="UP000217528"/>
    </source>
</evidence>
<reference evidence="2 4" key="1">
    <citation type="submission" date="2016-04" db="EMBL/GenBank/DDBJ databases">
        <title>Genome sequence of Methanosphaera cuniculi DSM 4103.</title>
        <authorList>
            <person name="Poehlein A."/>
            <person name="Seedorf H."/>
            <person name="Daniel R."/>
        </authorList>
    </citation>
    <scope>NUCLEOTIDE SEQUENCE [LARGE SCALE GENOMIC DNA]</scope>
    <source>
        <strain evidence="2 4">DSM 4103</strain>
    </source>
</reference>
<reference evidence="1 3" key="2">
    <citation type="journal article" date="2017" name="BMC Genomics">
        <title>Genomic analysis of methanogenic archaea reveals a shift towards energy conservation.</title>
        <authorList>
            <person name="Gilmore S.P."/>
            <person name="Henske J.K."/>
            <person name="Sexton J.A."/>
            <person name="Solomon K.V."/>
            <person name="Seppala S."/>
            <person name="Yoo J.I."/>
            <person name="Huyett L.M."/>
            <person name="Pressman A."/>
            <person name="Cogan J.Z."/>
            <person name="Kivenson V."/>
            <person name="Peng X."/>
            <person name="Tan Y."/>
            <person name="Valentine D.L."/>
            <person name="O'Malley M.A."/>
        </authorList>
    </citation>
    <scope>NUCLEOTIDE SEQUENCE [LARGE SCALE GENOMIC DNA]</scope>
    <source>
        <strain evidence="1 3">1R-7</strain>
    </source>
</reference>
<keyword evidence="2" id="KW-0255">Endonuclease</keyword>
<name>A0A2A2HF12_9EURY</name>
<gene>
    <name evidence="1" type="ORF">ASJ82_01520</name>
    <name evidence="2" type="ORF">MSCUN_02300</name>
</gene>
<organism evidence="1 3">
    <name type="scientific">Methanosphaera cuniculi</name>
    <dbReference type="NCBI Taxonomy" id="1077256"/>
    <lineage>
        <taxon>Archaea</taxon>
        <taxon>Methanobacteriati</taxon>
        <taxon>Methanobacteriota</taxon>
        <taxon>Methanomada group</taxon>
        <taxon>Methanobacteria</taxon>
        <taxon>Methanobacteriales</taxon>
        <taxon>Methanobacteriaceae</taxon>
        <taxon>Methanosphaera</taxon>
    </lineage>
</organism>
<dbReference type="EMBL" id="LWMS01000007">
    <property type="protein sequence ID" value="PWL08844.1"/>
    <property type="molecule type" value="Genomic_DNA"/>
</dbReference>
<dbReference type="RefSeq" id="WP_095608151.1">
    <property type="nucleotide sequence ID" value="NZ_LMVN01000004.1"/>
</dbReference>
<evidence type="ECO:0000313" key="2">
    <source>
        <dbReference type="EMBL" id="PWL08844.1"/>
    </source>
</evidence>
<dbReference type="Proteomes" id="UP000246004">
    <property type="component" value="Unassembled WGS sequence"/>
</dbReference>
<keyword evidence="3" id="KW-1185">Reference proteome</keyword>